<dbReference type="AlphaFoldDB" id="A0A2P5B1B9"/>
<gene>
    <name evidence="1" type="ORF">TorRG33x02_335540</name>
</gene>
<keyword evidence="2" id="KW-1185">Reference proteome</keyword>
<dbReference type="EMBL" id="JXTC01000634">
    <property type="protein sequence ID" value="PON42565.1"/>
    <property type="molecule type" value="Genomic_DNA"/>
</dbReference>
<accession>A0A2P5B1B9</accession>
<dbReference type="Proteomes" id="UP000237000">
    <property type="component" value="Unassembled WGS sequence"/>
</dbReference>
<reference evidence="2" key="1">
    <citation type="submission" date="2016-06" db="EMBL/GenBank/DDBJ databases">
        <title>Parallel loss of symbiosis genes in relatives of nitrogen-fixing non-legume Parasponia.</title>
        <authorList>
            <person name="Van Velzen R."/>
            <person name="Holmer R."/>
            <person name="Bu F."/>
            <person name="Rutten L."/>
            <person name="Van Zeijl A."/>
            <person name="Liu W."/>
            <person name="Santuari L."/>
            <person name="Cao Q."/>
            <person name="Sharma T."/>
            <person name="Shen D."/>
            <person name="Roswanjaya Y."/>
            <person name="Wardhani T."/>
            <person name="Kalhor M.S."/>
            <person name="Jansen J."/>
            <person name="Van den Hoogen J."/>
            <person name="Gungor B."/>
            <person name="Hartog M."/>
            <person name="Hontelez J."/>
            <person name="Verver J."/>
            <person name="Yang W.-C."/>
            <person name="Schijlen E."/>
            <person name="Repin R."/>
            <person name="Schilthuizen M."/>
            <person name="Schranz E."/>
            <person name="Heidstra R."/>
            <person name="Miyata K."/>
            <person name="Fedorova E."/>
            <person name="Kohlen W."/>
            <person name="Bisseling T."/>
            <person name="Smit S."/>
            <person name="Geurts R."/>
        </authorList>
    </citation>
    <scope>NUCLEOTIDE SEQUENCE [LARGE SCALE GENOMIC DNA]</scope>
    <source>
        <strain evidence="2">cv. RG33-2</strain>
    </source>
</reference>
<proteinExistence type="predicted"/>
<dbReference type="InParanoid" id="A0A2P5B1B9"/>
<evidence type="ECO:0000313" key="2">
    <source>
        <dbReference type="Proteomes" id="UP000237000"/>
    </source>
</evidence>
<feature type="non-terminal residue" evidence="1">
    <location>
        <position position="59"/>
    </location>
</feature>
<organism evidence="1 2">
    <name type="scientific">Trema orientale</name>
    <name type="common">Charcoal tree</name>
    <name type="synonym">Celtis orientalis</name>
    <dbReference type="NCBI Taxonomy" id="63057"/>
    <lineage>
        <taxon>Eukaryota</taxon>
        <taxon>Viridiplantae</taxon>
        <taxon>Streptophyta</taxon>
        <taxon>Embryophyta</taxon>
        <taxon>Tracheophyta</taxon>
        <taxon>Spermatophyta</taxon>
        <taxon>Magnoliopsida</taxon>
        <taxon>eudicotyledons</taxon>
        <taxon>Gunneridae</taxon>
        <taxon>Pentapetalae</taxon>
        <taxon>rosids</taxon>
        <taxon>fabids</taxon>
        <taxon>Rosales</taxon>
        <taxon>Cannabaceae</taxon>
        <taxon>Trema</taxon>
    </lineage>
</organism>
<name>A0A2P5B1B9_TREOI</name>
<sequence length="59" mass="6720">MPSMVRHEVALGHAKHDTRCWAISGSNFWALWAGTAQYDLGHEHDTSTARPKKYEKHDS</sequence>
<comment type="caution">
    <text evidence="1">The sequence shown here is derived from an EMBL/GenBank/DDBJ whole genome shotgun (WGS) entry which is preliminary data.</text>
</comment>
<protein>
    <submittedName>
        <fullName evidence="1">Uncharacterized protein</fullName>
    </submittedName>
</protein>
<evidence type="ECO:0000313" key="1">
    <source>
        <dbReference type="EMBL" id="PON42565.1"/>
    </source>
</evidence>